<dbReference type="KEGG" id="sniv:SFSGTM_00470"/>
<keyword evidence="4" id="KW-0132">Cell division</keyword>
<gene>
    <name evidence="4" type="ORF">SFSGTM_00470</name>
</gene>
<keyword evidence="2" id="KW-0472">Membrane</keyword>
<dbReference type="GO" id="GO:0042834">
    <property type="term" value="F:peptidoglycan binding"/>
    <property type="evidence" value="ECO:0007669"/>
    <property type="project" value="InterPro"/>
</dbReference>
<feature type="domain" description="SPOR" evidence="3">
    <location>
        <begin position="115"/>
        <end position="197"/>
    </location>
</feature>
<evidence type="ECO:0000256" key="2">
    <source>
        <dbReference type="SAM" id="Phobius"/>
    </source>
</evidence>
<dbReference type="Pfam" id="PF05036">
    <property type="entry name" value="SPOR"/>
    <property type="match status" value="1"/>
</dbReference>
<evidence type="ECO:0000313" key="5">
    <source>
        <dbReference type="Proteomes" id="UP000463939"/>
    </source>
</evidence>
<reference evidence="5" key="1">
    <citation type="submission" date="2019-11" db="EMBL/GenBank/DDBJ databases">
        <title>Isolation and characterization of a novel species in the genus Sulfuriferula.</title>
        <authorList>
            <person name="Mochizuki J."/>
            <person name="Kojima H."/>
            <person name="Fukui M."/>
        </authorList>
    </citation>
    <scope>NUCLEOTIDE SEQUENCE [LARGE SCALE GENOMIC DNA]</scope>
    <source>
        <strain evidence="5">SGTM</strain>
    </source>
</reference>
<dbReference type="GO" id="GO:0030428">
    <property type="term" value="C:cell septum"/>
    <property type="evidence" value="ECO:0007669"/>
    <property type="project" value="TreeGrafter"/>
</dbReference>
<evidence type="ECO:0000313" key="4">
    <source>
        <dbReference type="EMBL" id="BBO99338.1"/>
    </source>
</evidence>
<dbReference type="RefSeq" id="WP_162083405.1">
    <property type="nucleotide sequence ID" value="NZ_AP021881.1"/>
</dbReference>
<dbReference type="Gene3D" id="3.30.70.1070">
    <property type="entry name" value="Sporulation related repeat"/>
    <property type="match status" value="1"/>
</dbReference>
<dbReference type="PANTHER" id="PTHR38687:SF1">
    <property type="entry name" value="CELL DIVISION PROTEIN DEDD"/>
    <property type="match status" value="1"/>
</dbReference>
<name>A0A809RC64_9PROT</name>
<keyword evidence="5" id="KW-1185">Reference proteome</keyword>
<dbReference type="GO" id="GO:0032506">
    <property type="term" value="P:cytokinetic process"/>
    <property type="evidence" value="ECO:0007669"/>
    <property type="project" value="TreeGrafter"/>
</dbReference>
<accession>A0A809RC64</accession>
<dbReference type="InterPro" id="IPR036680">
    <property type="entry name" value="SPOR-like_sf"/>
</dbReference>
<evidence type="ECO:0000256" key="1">
    <source>
        <dbReference type="SAM" id="MobiDB-lite"/>
    </source>
</evidence>
<proteinExistence type="predicted"/>
<dbReference type="GO" id="GO:0032153">
    <property type="term" value="C:cell division site"/>
    <property type="evidence" value="ECO:0007669"/>
    <property type="project" value="TreeGrafter"/>
</dbReference>
<dbReference type="InterPro" id="IPR052521">
    <property type="entry name" value="Cell_div_SPOR-domain"/>
</dbReference>
<keyword evidence="4" id="KW-0131">Cell cycle</keyword>
<organism evidence="4 5">
    <name type="scientific">Sulfuriferula nivalis</name>
    <dbReference type="NCBI Taxonomy" id="2675298"/>
    <lineage>
        <taxon>Bacteria</taxon>
        <taxon>Pseudomonadati</taxon>
        <taxon>Pseudomonadota</taxon>
        <taxon>Betaproteobacteria</taxon>
        <taxon>Nitrosomonadales</taxon>
        <taxon>Sulfuricellaceae</taxon>
        <taxon>Sulfuriferula</taxon>
    </lineage>
</organism>
<feature type="compositionally biased region" description="Basic and acidic residues" evidence="1">
    <location>
        <begin position="1"/>
        <end position="19"/>
    </location>
</feature>
<keyword evidence="2" id="KW-0812">Transmembrane</keyword>
<keyword evidence="2" id="KW-1133">Transmembrane helix</keyword>
<dbReference type="EMBL" id="AP021881">
    <property type="protein sequence ID" value="BBO99338.1"/>
    <property type="molecule type" value="Genomic_DNA"/>
</dbReference>
<sequence length="202" mass="21793">MARDYKSRTNERKSSDRRSGGSSVWSGILIGLAVGLIAAVAVAYWVGRSNPFDAREKATAAKAVDEQAHDKKATGTVIDPLAKATNTPDKPEFDFYKILPGKDNPAPNADTAKTVAPDTLYFVQAGAFPNPEDADNLKARLALMGFEASIQATEIPDKGTWHRVRLGPYKLDEANKTHDALEQNKITASLIKIPAKAGTKTN</sequence>
<feature type="region of interest" description="Disordered" evidence="1">
    <location>
        <begin position="1"/>
        <end position="22"/>
    </location>
</feature>
<dbReference type="InterPro" id="IPR007730">
    <property type="entry name" value="SPOR-like_dom"/>
</dbReference>
<dbReference type="PANTHER" id="PTHR38687">
    <property type="entry name" value="CELL DIVISION PROTEIN DEDD-RELATED"/>
    <property type="match status" value="1"/>
</dbReference>
<dbReference type="Proteomes" id="UP000463939">
    <property type="component" value="Chromosome"/>
</dbReference>
<protein>
    <submittedName>
        <fullName evidence="4">Cell division protein</fullName>
    </submittedName>
</protein>
<dbReference type="AlphaFoldDB" id="A0A809RC64"/>
<evidence type="ECO:0000259" key="3">
    <source>
        <dbReference type="PROSITE" id="PS51724"/>
    </source>
</evidence>
<dbReference type="SUPFAM" id="SSF110997">
    <property type="entry name" value="Sporulation related repeat"/>
    <property type="match status" value="1"/>
</dbReference>
<dbReference type="PROSITE" id="PS51724">
    <property type="entry name" value="SPOR"/>
    <property type="match status" value="1"/>
</dbReference>
<feature type="transmembrane region" description="Helical" evidence="2">
    <location>
        <begin position="21"/>
        <end position="46"/>
    </location>
</feature>